<accession>A0A8S3QTB8</accession>
<evidence type="ECO:0000313" key="2">
    <source>
        <dbReference type="EMBL" id="CAG2198943.1"/>
    </source>
</evidence>
<keyword evidence="3" id="KW-1185">Reference proteome</keyword>
<name>A0A8S3QTB8_MYTED</name>
<evidence type="ECO:0000256" key="1">
    <source>
        <dbReference type="SAM" id="MobiDB-lite"/>
    </source>
</evidence>
<feature type="compositionally biased region" description="Basic and acidic residues" evidence="1">
    <location>
        <begin position="1"/>
        <end position="11"/>
    </location>
</feature>
<feature type="region of interest" description="Disordered" evidence="1">
    <location>
        <begin position="1"/>
        <end position="37"/>
    </location>
</feature>
<reference evidence="2" key="1">
    <citation type="submission" date="2021-03" db="EMBL/GenBank/DDBJ databases">
        <authorList>
            <person name="Bekaert M."/>
        </authorList>
    </citation>
    <scope>NUCLEOTIDE SEQUENCE</scope>
</reference>
<gene>
    <name evidence="2" type="ORF">MEDL_13655</name>
</gene>
<sequence>MGLTGHSKEPPQQEDTPVVGEYCGENNHERTSKKSRRKNTDQECLRWAILSALHHEEVDKNCTKRVGQYKKWADEFNFDGIEFPVSLKAIDKFERQNTDLNINVFGFDGVKKGEDEEEDLQIYPLRISKNTGSRHVDLLFLTNESKQHYCWIKSLSRLLSCQISEHGHELFFCRRCLSHFSRQDILDEHMEYCSQKDAVRIEMPEEGTHMGLPQPC</sequence>
<evidence type="ECO:0000313" key="3">
    <source>
        <dbReference type="Proteomes" id="UP000683360"/>
    </source>
</evidence>
<dbReference type="EMBL" id="CAJPWZ010000704">
    <property type="protein sequence ID" value="CAG2198943.1"/>
    <property type="molecule type" value="Genomic_DNA"/>
</dbReference>
<dbReference type="PANTHER" id="PTHR31511">
    <property type="entry name" value="PROTEIN CBG23764"/>
    <property type="match status" value="1"/>
</dbReference>
<proteinExistence type="predicted"/>
<organism evidence="2 3">
    <name type="scientific">Mytilus edulis</name>
    <name type="common">Blue mussel</name>
    <dbReference type="NCBI Taxonomy" id="6550"/>
    <lineage>
        <taxon>Eukaryota</taxon>
        <taxon>Metazoa</taxon>
        <taxon>Spiralia</taxon>
        <taxon>Lophotrochozoa</taxon>
        <taxon>Mollusca</taxon>
        <taxon>Bivalvia</taxon>
        <taxon>Autobranchia</taxon>
        <taxon>Pteriomorphia</taxon>
        <taxon>Mytilida</taxon>
        <taxon>Mytiloidea</taxon>
        <taxon>Mytilidae</taxon>
        <taxon>Mytilinae</taxon>
        <taxon>Mytilus</taxon>
    </lineage>
</organism>
<dbReference type="Proteomes" id="UP000683360">
    <property type="component" value="Unassembled WGS sequence"/>
</dbReference>
<dbReference type="AlphaFoldDB" id="A0A8S3QTB8"/>
<dbReference type="OrthoDB" id="7694315at2759"/>
<protein>
    <recommendedName>
        <fullName evidence="4">C2H2-type domain-containing protein</fullName>
    </recommendedName>
</protein>
<feature type="compositionally biased region" description="Basic and acidic residues" evidence="1">
    <location>
        <begin position="26"/>
        <end position="37"/>
    </location>
</feature>
<evidence type="ECO:0008006" key="4">
    <source>
        <dbReference type="Google" id="ProtNLM"/>
    </source>
</evidence>
<comment type="caution">
    <text evidence="2">The sequence shown here is derived from an EMBL/GenBank/DDBJ whole genome shotgun (WGS) entry which is preliminary data.</text>
</comment>
<dbReference type="PANTHER" id="PTHR31511:SF12">
    <property type="entry name" value="RHO TERMINATION FACTOR N-TERMINAL DOMAIN-CONTAINING PROTEIN"/>
    <property type="match status" value="1"/>
</dbReference>